<reference evidence="6 7" key="1">
    <citation type="journal article" date="2018" name="Elife">
        <title>Discovery and characterization of a prevalent human gut bacterial enzyme sufficient for the inactivation of a family of plant toxins.</title>
        <authorList>
            <person name="Koppel N."/>
            <person name="Bisanz J.E."/>
            <person name="Pandelia M.E."/>
            <person name="Turnbaugh P.J."/>
            <person name="Balskus E.P."/>
        </authorList>
    </citation>
    <scope>NUCLEOTIDE SEQUENCE [LARGE SCALE GENOMIC DNA]</scope>
    <source>
        <strain evidence="6 7">OB21 GAM31</strain>
    </source>
</reference>
<protein>
    <recommendedName>
        <fullName evidence="5">Radical SAM core domain-containing protein</fullName>
    </recommendedName>
</protein>
<dbReference type="GO" id="GO:0051536">
    <property type="term" value="F:iron-sulfur cluster binding"/>
    <property type="evidence" value="ECO:0007669"/>
    <property type="project" value="UniProtKB-KW"/>
</dbReference>
<evidence type="ECO:0000256" key="2">
    <source>
        <dbReference type="ARBA" id="ARBA00022723"/>
    </source>
</evidence>
<dbReference type="PANTHER" id="PTHR11228:SF7">
    <property type="entry name" value="PQQA PEPTIDE CYCLASE"/>
    <property type="match status" value="1"/>
</dbReference>
<dbReference type="PROSITE" id="PS51918">
    <property type="entry name" value="RADICAL_SAM"/>
    <property type="match status" value="1"/>
</dbReference>
<dbReference type="InterPro" id="IPR007197">
    <property type="entry name" value="rSAM"/>
</dbReference>
<dbReference type="Proteomes" id="UP000253975">
    <property type="component" value="Unassembled WGS sequence"/>
</dbReference>
<feature type="domain" description="Radical SAM core" evidence="5">
    <location>
        <begin position="1"/>
        <end position="199"/>
    </location>
</feature>
<dbReference type="PANTHER" id="PTHR11228">
    <property type="entry name" value="RADICAL SAM DOMAIN PROTEIN"/>
    <property type="match status" value="1"/>
</dbReference>
<evidence type="ECO:0000259" key="5">
    <source>
        <dbReference type="PROSITE" id="PS51918"/>
    </source>
</evidence>
<keyword evidence="3" id="KW-0408">Iron</keyword>
<dbReference type="SUPFAM" id="SSF102114">
    <property type="entry name" value="Radical SAM enzymes"/>
    <property type="match status" value="1"/>
</dbReference>
<evidence type="ECO:0000256" key="3">
    <source>
        <dbReference type="ARBA" id="ARBA00023004"/>
    </source>
</evidence>
<dbReference type="CDD" id="cd01335">
    <property type="entry name" value="Radical_SAM"/>
    <property type="match status" value="1"/>
</dbReference>
<dbReference type="GO" id="GO:0046872">
    <property type="term" value="F:metal ion binding"/>
    <property type="evidence" value="ECO:0007669"/>
    <property type="project" value="UniProtKB-KW"/>
</dbReference>
<dbReference type="GO" id="GO:0003824">
    <property type="term" value="F:catalytic activity"/>
    <property type="evidence" value="ECO:0007669"/>
    <property type="project" value="InterPro"/>
</dbReference>
<dbReference type="Pfam" id="PF04055">
    <property type="entry name" value="Radical_SAM"/>
    <property type="match status" value="1"/>
</dbReference>
<keyword evidence="2" id="KW-0479">Metal-binding</keyword>
<organism evidence="6 7">
    <name type="scientific">Slackia isoflavoniconvertens</name>
    <dbReference type="NCBI Taxonomy" id="572010"/>
    <lineage>
        <taxon>Bacteria</taxon>
        <taxon>Bacillati</taxon>
        <taxon>Actinomycetota</taxon>
        <taxon>Coriobacteriia</taxon>
        <taxon>Eggerthellales</taxon>
        <taxon>Eggerthellaceae</taxon>
        <taxon>Slackia</taxon>
    </lineage>
</organism>
<evidence type="ECO:0000313" key="7">
    <source>
        <dbReference type="Proteomes" id="UP000253975"/>
    </source>
</evidence>
<name>A0A369LJ83_9ACTN</name>
<dbReference type="SFLD" id="SFLDS00029">
    <property type="entry name" value="Radical_SAM"/>
    <property type="match status" value="1"/>
</dbReference>
<dbReference type="InterPro" id="IPR058240">
    <property type="entry name" value="rSAM_sf"/>
</dbReference>
<dbReference type="Gene3D" id="3.20.20.70">
    <property type="entry name" value="Aldolase class I"/>
    <property type="match status" value="1"/>
</dbReference>
<evidence type="ECO:0000256" key="1">
    <source>
        <dbReference type="ARBA" id="ARBA00022691"/>
    </source>
</evidence>
<dbReference type="AlphaFoldDB" id="A0A369LJ83"/>
<dbReference type="EMBL" id="PPTO01000009">
    <property type="protein sequence ID" value="RDB58185.1"/>
    <property type="molecule type" value="Genomic_DNA"/>
</dbReference>
<gene>
    <name evidence="6" type="ORF">C1881_06345</name>
</gene>
<sequence length="336" mass="38113">MPNISLSSRCNLHCPYCFAHETMGAGSGDIALENFDAALEFLTRTGPVNIGLIGGEPTLHPHFDEIVRRAVACENVAMLTVYTNGLLIEKHADVLSLPKVTLLVNWNAPSELREGAFERIMCGVDELVFNRGMGRRINLGLNLHGETMEYGYMLDLLKRYGFDKVRISLTVPEFPEGCGQNAIERFRACKPFLLKMFADMDAIGVLPYYDCNRPPWCIWSDEEKRWLHDLAARHGADECTLVDTESFCRPVIDVLPDLRAVRCFGMSAFEKVGIRDYADANDLAAHFMRRIDRPAYRIKAMPECENCHLRRTWLCCQGCMGYKMVEIEKMNAERGE</sequence>
<evidence type="ECO:0000313" key="6">
    <source>
        <dbReference type="EMBL" id="RDB58185.1"/>
    </source>
</evidence>
<dbReference type="RefSeq" id="WP_114615694.1">
    <property type="nucleotide sequence ID" value="NZ_PPTO01000009.1"/>
</dbReference>
<evidence type="ECO:0000256" key="4">
    <source>
        <dbReference type="ARBA" id="ARBA00023014"/>
    </source>
</evidence>
<dbReference type="SFLD" id="SFLDG01067">
    <property type="entry name" value="SPASM/twitch_domain_containing"/>
    <property type="match status" value="1"/>
</dbReference>
<dbReference type="InterPro" id="IPR050377">
    <property type="entry name" value="Radical_SAM_PqqE_MftC-like"/>
</dbReference>
<proteinExistence type="predicted"/>
<keyword evidence="1" id="KW-0949">S-adenosyl-L-methionine</keyword>
<keyword evidence="4" id="KW-0411">Iron-sulfur</keyword>
<dbReference type="InterPro" id="IPR013785">
    <property type="entry name" value="Aldolase_TIM"/>
</dbReference>
<accession>A0A369LJ83</accession>
<comment type="caution">
    <text evidence="6">The sequence shown here is derived from an EMBL/GenBank/DDBJ whole genome shotgun (WGS) entry which is preliminary data.</text>
</comment>